<sequence>SLEDEIAKGRAPGFIKPLVIQRTHEGQQAIFTCLPYGNPFPKIKWLKDGVELQSNEKFTIDSLADGMQQLIIKSCMQKDDGYYRCVASNEYGTSSTKAELIIE</sequence>
<dbReference type="PROSITE" id="PS50835">
    <property type="entry name" value="IG_LIKE"/>
    <property type="match status" value="1"/>
</dbReference>
<dbReference type="Proteomes" id="UP000887565">
    <property type="component" value="Unplaced"/>
</dbReference>
<dbReference type="SMART" id="SM00408">
    <property type="entry name" value="IGc2"/>
    <property type="match status" value="1"/>
</dbReference>
<reference evidence="8" key="1">
    <citation type="submission" date="2022-11" db="UniProtKB">
        <authorList>
            <consortium name="WormBaseParasite"/>
        </authorList>
    </citation>
    <scope>IDENTIFICATION</scope>
</reference>
<dbReference type="FunFam" id="2.60.40.10:FF:000147">
    <property type="entry name" value="Myosin light chain kinase"/>
    <property type="match status" value="1"/>
</dbReference>
<keyword evidence="3" id="KW-0963">Cytoplasm</keyword>
<dbReference type="AlphaFoldDB" id="A0A915L380"/>
<dbReference type="Gene3D" id="2.60.40.10">
    <property type="entry name" value="Immunoglobulins"/>
    <property type="match status" value="1"/>
</dbReference>
<evidence type="ECO:0000313" key="7">
    <source>
        <dbReference type="Proteomes" id="UP000887565"/>
    </source>
</evidence>
<dbReference type="InterPro" id="IPR013783">
    <property type="entry name" value="Ig-like_fold"/>
</dbReference>
<dbReference type="WBParaSite" id="nRc.2.0.1.t44219-RA">
    <property type="protein sequence ID" value="nRc.2.0.1.t44219-RA"/>
    <property type="gene ID" value="nRc.2.0.1.g44219"/>
</dbReference>
<protein>
    <submittedName>
        <fullName evidence="8">Ig-like domain-containing protein</fullName>
    </submittedName>
</protein>
<dbReference type="InterPro" id="IPR003599">
    <property type="entry name" value="Ig_sub"/>
</dbReference>
<dbReference type="PANTHER" id="PTHR47633:SF16">
    <property type="entry name" value="CAVP-TARGET PROTEIN-LIKE"/>
    <property type="match status" value="1"/>
</dbReference>
<keyword evidence="7" id="KW-1185">Reference proteome</keyword>
<comment type="similarity">
    <text evidence="2">Belongs to the protein kinase superfamily. CAMK Ser/Thr protein kinase family.</text>
</comment>
<organism evidence="7 8">
    <name type="scientific">Romanomermis culicivorax</name>
    <name type="common">Nematode worm</name>
    <dbReference type="NCBI Taxonomy" id="13658"/>
    <lineage>
        <taxon>Eukaryota</taxon>
        <taxon>Metazoa</taxon>
        <taxon>Ecdysozoa</taxon>
        <taxon>Nematoda</taxon>
        <taxon>Enoplea</taxon>
        <taxon>Dorylaimia</taxon>
        <taxon>Mermithida</taxon>
        <taxon>Mermithoidea</taxon>
        <taxon>Mermithidae</taxon>
        <taxon>Romanomermis</taxon>
    </lineage>
</organism>
<dbReference type="InterPro" id="IPR007110">
    <property type="entry name" value="Ig-like_dom"/>
</dbReference>
<proteinExistence type="inferred from homology"/>
<dbReference type="OMA" id="VIQRTHE"/>
<dbReference type="SUPFAM" id="SSF48726">
    <property type="entry name" value="Immunoglobulin"/>
    <property type="match status" value="1"/>
</dbReference>
<dbReference type="InterPro" id="IPR013098">
    <property type="entry name" value="Ig_I-set"/>
</dbReference>
<dbReference type="SMART" id="SM00409">
    <property type="entry name" value="IG"/>
    <property type="match status" value="1"/>
</dbReference>
<evidence type="ECO:0000256" key="4">
    <source>
        <dbReference type="ARBA" id="ARBA00022737"/>
    </source>
</evidence>
<dbReference type="Pfam" id="PF07679">
    <property type="entry name" value="I-set"/>
    <property type="match status" value="1"/>
</dbReference>
<evidence type="ECO:0000256" key="2">
    <source>
        <dbReference type="ARBA" id="ARBA00006692"/>
    </source>
</evidence>
<evidence type="ECO:0000256" key="3">
    <source>
        <dbReference type="ARBA" id="ARBA00022490"/>
    </source>
</evidence>
<dbReference type="GO" id="GO:0004672">
    <property type="term" value="F:protein kinase activity"/>
    <property type="evidence" value="ECO:0007669"/>
    <property type="project" value="TreeGrafter"/>
</dbReference>
<dbReference type="InterPro" id="IPR036179">
    <property type="entry name" value="Ig-like_dom_sf"/>
</dbReference>
<name>A0A915L380_ROMCU</name>
<keyword evidence="5" id="KW-0393">Immunoglobulin domain</keyword>
<evidence type="ECO:0000313" key="8">
    <source>
        <dbReference type="WBParaSite" id="nRc.2.0.1.t44219-RA"/>
    </source>
</evidence>
<evidence type="ECO:0000259" key="6">
    <source>
        <dbReference type="PROSITE" id="PS50835"/>
    </source>
</evidence>
<feature type="domain" description="Ig-like" evidence="6">
    <location>
        <begin position="12"/>
        <end position="101"/>
    </location>
</feature>
<dbReference type="InterPro" id="IPR003598">
    <property type="entry name" value="Ig_sub2"/>
</dbReference>
<comment type="subcellular location">
    <subcellularLocation>
        <location evidence="1">Cytoplasm</location>
    </subcellularLocation>
</comment>
<keyword evidence="4" id="KW-0677">Repeat</keyword>
<accession>A0A915L380</accession>
<dbReference type="GO" id="GO:0005737">
    <property type="term" value="C:cytoplasm"/>
    <property type="evidence" value="ECO:0007669"/>
    <property type="project" value="UniProtKB-SubCell"/>
</dbReference>
<evidence type="ECO:0000256" key="1">
    <source>
        <dbReference type="ARBA" id="ARBA00004496"/>
    </source>
</evidence>
<dbReference type="PANTHER" id="PTHR47633">
    <property type="entry name" value="IMMUNOGLOBULIN"/>
    <property type="match status" value="1"/>
</dbReference>
<evidence type="ECO:0000256" key="5">
    <source>
        <dbReference type="ARBA" id="ARBA00023319"/>
    </source>
</evidence>